<feature type="transmembrane region" description="Helical" evidence="4">
    <location>
        <begin position="21"/>
        <end position="37"/>
    </location>
</feature>
<dbReference type="InterPro" id="IPR018060">
    <property type="entry name" value="HTH_AraC"/>
</dbReference>
<evidence type="ECO:0000256" key="2">
    <source>
        <dbReference type="ARBA" id="ARBA00023125"/>
    </source>
</evidence>
<dbReference type="AlphaFoldDB" id="W7QQR7"/>
<dbReference type="PANTHER" id="PTHR43280:SF28">
    <property type="entry name" value="HTH-TYPE TRANSCRIPTIONAL ACTIVATOR RHAS"/>
    <property type="match status" value="1"/>
</dbReference>
<protein>
    <submittedName>
        <fullName evidence="6">AraC family transcriptional regulator</fullName>
    </submittedName>
</protein>
<dbReference type="STRING" id="1328313.DS2_08987"/>
<dbReference type="GO" id="GO:0003700">
    <property type="term" value="F:DNA-binding transcription factor activity"/>
    <property type="evidence" value="ECO:0007669"/>
    <property type="project" value="InterPro"/>
</dbReference>
<evidence type="ECO:0000259" key="5">
    <source>
        <dbReference type="PROSITE" id="PS01124"/>
    </source>
</evidence>
<keyword evidence="3" id="KW-0804">Transcription</keyword>
<dbReference type="PATRIC" id="fig|1328313.3.peg.1834"/>
<sequence>MLGLAQSAELSLSNVTKYSPFLLGATWCSIFVLAPPLDSITPNELPWQNVLFNPQQVYWFQVAWVCVVVLIPCLYLLTKTRKSLLLCLATIWLSLCMALGIIFNQWSWYYGGASLTVFFWVYFVFSDLTTARNSLITKSPFQTTDTEHIVVSKIKHYIQDNLTADLTLDLICQQIGVSRTRAVQLFKQQTKLTINQYITNTRIDRAKHLLVSQNATQTAYDVGFNNPAYFSTVFKKQTGCSPKVFQQKLKATIQT</sequence>
<dbReference type="Pfam" id="PF12833">
    <property type="entry name" value="HTH_18"/>
    <property type="match status" value="1"/>
</dbReference>
<keyword evidence="4" id="KW-0812">Transmembrane</keyword>
<proteinExistence type="predicted"/>
<keyword evidence="4" id="KW-1133">Transmembrane helix</keyword>
<evidence type="ECO:0000256" key="3">
    <source>
        <dbReference type="ARBA" id="ARBA00023163"/>
    </source>
</evidence>
<evidence type="ECO:0000256" key="1">
    <source>
        <dbReference type="ARBA" id="ARBA00023015"/>
    </source>
</evidence>
<dbReference type="GO" id="GO:0043565">
    <property type="term" value="F:sequence-specific DNA binding"/>
    <property type="evidence" value="ECO:0007669"/>
    <property type="project" value="InterPro"/>
</dbReference>
<feature type="transmembrane region" description="Helical" evidence="4">
    <location>
        <begin position="57"/>
        <end position="77"/>
    </location>
</feature>
<dbReference type="SUPFAM" id="SSF46689">
    <property type="entry name" value="Homeodomain-like"/>
    <property type="match status" value="2"/>
</dbReference>
<dbReference type="InterPro" id="IPR009057">
    <property type="entry name" value="Homeodomain-like_sf"/>
</dbReference>
<evidence type="ECO:0000313" key="6">
    <source>
        <dbReference type="EMBL" id="EWH10223.1"/>
    </source>
</evidence>
<dbReference type="eggNOG" id="COG2207">
    <property type="taxonomic scope" value="Bacteria"/>
</dbReference>
<dbReference type="SMART" id="SM00342">
    <property type="entry name" value="HTH_ARAC"/>
    <property type="match status" value="1"/>
</dbReference>
<feature type="transmembrane region" description="Helical" evidence="4">
    <location>
        <begin position="84"/>
        <end position="102"/>
    </location>
</feature>
<keyword evidence="7" id="KW-1185">Reference proteome</keyword>
<keyword evidence="2" id="KW-0238">DNA-binding</keyword>
<feature type="transmembrane region" description="Helical" evidence="4">
    <location>
        <begin position="108"/>
        <end position="125"/>
    </location>
</feature>
<name>W7QQR7_9ALTE</name>
<organism evidence="6 7">
    <name type="scientific">Catenovulum agarivorans DS-2</name>
    <dbReference type="NCBI Taxonomy" id="1328313"/>
    <lineage>
        <taxon>Bacteria</taxon>
        <taxon>Pseudomonadati</taxon>
        <taxon>Pseudomonadota</taxon>
        <taxon>Gammaproteobacteria</taxon>
        <taxon>Alteromonadales</taxon>
        <taxon>Alteromonadaceae</taxon>
        <taxon>Catenovulum</taxon>
    </lineage>
</organism>
<reference evidence="6 7" key="1">
    <citation type="journal article" date="2014" name="Genome Announc.">
        <title>Draft Genome Sequence of the Agar-Degrading Bacterium Catenovulum sp. Strain DS-2, Isolated from Intestines of Haliotis diversicolor.</title>
        <authorList>
            <person name="Shan D."/>
            <person name="Li X."/>
            <person name="Gu Z."/>
            <person name="Wei G."/>
            <person name="Gao Z."/>
            <person name="Shao Z."/>
        </authorList>
    </citation>
    <scope>NUCLEOTIDE SEQUENCE [LARGE SCALE GENOMIC DNA]</scope>
    <source>
        <strain evidence="6 7">DS-2</strain>
    </source>
</reference>
<feature type="domain" description="HTH araC/xylS-type" evidence="5">
    <location>
        <begin position="152"/>
        <end position="248"/>
    </location>
</feature>
<dbReference type="EMBL" id="ARZY01000014">
    <property type="protein sequence ID" value="EWH10223.1"/>
    <property type="molecule type" value="Genomic_DNA"/>
</dbReference>
<comment type="caution">
    <text evidence="6">The sequence shown here is derived from an EMBL/GenBank/DDBJ whole genome shotgun (WGS) entry which is preliminary data.</text>
</comment>
<dbReference type="Gene3D" id="1.10.10.60">
    <property type="entry name" value="Homeodomain-like"/>
    <property type="match status" value="2"/>
</dbReference>
<dbReference type="PROSITE" id="PS01124">
    <property type="entry name" value="HTH_ARAC_FAMILY_2"/>
    <property type="match status" value="1"/>
</dbReference>
<keyword evidence="4" id="KW-0472">Membrane</keyword>
<evidence type="ECO:0000313" key="7">
    <source>
        <dbReference type="Proteomes" id="UP000019276"/>
    </source>
</evidence>
<evidence type="ECO:0000256" key="4">
    <source>
        <dbReference type="SAM" id="Phobius"/>
    </source>
</evidence>
<dbReference type="PANTHER" id="PTHR43280">
    <property type="entry name" value="ARAC-FAMILY TRANSCRIPTIONAL REGULATOR"/>
    <property type="match status" value="1"/>
</dbReference>
<dbReference type="Proteomes" id="UP000019276">
    <property type="component" value="Unassembled WGS sequence"/>
</dbReference>
<gene>
    <name evidence="6" type="ORF">DS2_08987</name>
</gene>
<keyword evidence="1" id="KW-0805">Transcription regulation</keyword>
<accession>W7QQR7</accession>